<evidence type="ECO:0000256" key="1">
    <source>
        <dbReference type="ARBA" id="ARBA00007698"/>
    </source>
</evidence>
<dbReference type="Proteomes" id="UP001054945">
    <property type="component" value="Unassembled WGS sequence"/>
</dbReference>
<dbReference type="Gene3D" id="6.10.160.10">
    <property type="match status" value="1"/>
</dbReference>
<dbReference type="GO" id="GO:1990904">
    <property type="term" value="C:ribonucleoprotein complex"/>
    <property type="evidence" value="ECO:0007669"/>
    <property type="project" value="UniProtKB-KW"/>
</dbReference>
<comment type="caution">
    <text evidence="4">The sequence shown here is derived from an EMBL/GenBank/DDBJ whole genome shotgun (WGS) entry which is preliminary data.</text>
</comment>
<sequence>MVFTSIINYMRQTTPLIRDKSLRRQKVLKMTAKYFGRRRNCYSIAIKFLQKALKYTTVGRKIKPKYLAQLRQTRVDAAAAEHGLDYWKLQSNLIKSGLSLQSQELQKSSYMGTKNIQDIAKKAKQKLDASPEVAKSTSKARWCDN</sequence>
<dbReference type="PANTHER" id="PTHR10986">
    <property type="entry name" value="39S RIBOSOMAL PROTEIN L20"/>
    <property type="match status" value="1"/>
</dbReference>
<dbReference type="PRINTS" id="PR00062">
    <property type="entry name" value="RIBOSOMALL20"/>
</dbReference>
<dbReference type="GO" id="GO:0006412">
    <property type="term" value="P:translation"/>
    <property type="evidence" value="ECO:0007669"/>
    <property type="project" value="InterPro"/>
</dbReference>
<dbReference type="InterPro" id="IPR035566">
    <property type="entry name" value="Ribosomal_protein_bL20_C"/>
</dbReference>
<keyword evidence="3" id="KW-0687">Ribonucleoprotein</keyword>
<evidence type="ECO:0000313" key="4">
    <source>
        <dbReference type="EMBL" id="GIY68767.1"/>
    </source>
</evidence>
<protein>
    <recommendedName>
        <fullName evidence="6">Ribosomal protein L20</fullName>
    </recommendedName>
</protein>
<keyword evidence="2" id="KW-0689">Ribosomal protein</keyword>
<dbReference type="EMBL" id="BPLR01014435">
    <property type="protein sequence ID" value="GIY68767.1"/>
    <property type="molecule type" value="Genomic_DNA"/>
</dbReference>
<dbReference type="Pfam" id="PF00453">
    <property type="entry name" value="Ribosomal_L20"/>
    <property type="match status" value="1"/>
</dbReference>
<gene>
    <name evidence="4" type="ORF">CEXT_572571</name>
</gene>
<comment type="similarity">
    <text evidence="1">Belongs to the bacterial ribosomal protein bL20 family.</text>
</comment>
<dbReference type="SUPFAM" id="SSF74731">
    <property type="entry name" value="Ribosomal protein L20"/>
    <property type="match status" value="1"/>
</dbReference>
<evidence type="ECO:0008006" key="6">
    <source>
        <dbReference type="Google" id="ProtNLM"/>
    </source>
</evidence>
<accession>A0AAV4VEN1</accession>
<dbReference type="AlphaFoldDB" id="A0AAV4VEN1"/>
<evidence type="ECO:0000256" key="2">
    <source>
        <dbReference type="ARBA" id="ARBA00022980"/>
    </source>
</evidence>
<dbReference type="GO" id="GO:0003735">
    <property type="term" value="F:structural constituent of ribosome"/>
    <property type="evidence" value="ECO:0007669"/>
    <property type="project" value="InterPro"/>
</dbReference>
<keyword evidence="5" id="KW-1185">Reference proteome</keyword>
<dbReference type="GO" id="GO:0019843">
    <property type="term" value="F:rRNA binding"/>
    <property type="evidence" value="ECO:0007669"/>
    <property type="project" value="InterPro"/>
</dbReference>
<reference evidence="4 5" key="1">
    <citation type="submission" date="2021-06" db="EMBL/GenBank/DDBJ databases">
        <title>Caerostris extrusa draft genome.</title>
        <authorList>
            <person name="Kono N."/>
            <person name="Arakawa K."/>
        </authorList>
    </citation>
    <scope>NUCLEOTIDE SEQUENCE [LARGE SCALE GENOMIC DNA]</scope>
</reference>
<dbReference type="InterPro" id="IPR005813">
    <property type="entry name" value="Ribosomal_bL20"/>
</dbReference>
<name>A0AAV4VEN1_CAEEX</name>
<dbReference type="GO" id="GO:0005840">
    <property type="term" value="C:ribosome"/>
    <property type="evidence" value="ECO:0007669"/>
    <property type="project" value="UniProtKB-KW"/>
</dbReference>
<evidence type="ECO:0000256" key="3">
    <source>
        <dbReference type="ARBA" id="ARBA00023274"/>
    </source>
</evidence>
<evidence type="ECO:0000313" key="5">
    <source>
        <dbReference type="Proteomes" id="UP001054945"/>
    </source>
</evidence>
<organism evidence="4 5">
    <name type="scientific">Caerostris extrusa</name>
    <name type="common">Bark spider</name>
    <name type="synonym">Caerostris bankana</name>
    <dbReference type="NCBI Taxonomy" id="172846"/>
    <lineage>
        <taxon>Eukaryota</taxon>
        <taxon>Metazoa</taxon>
        <taxon>Ecdysozoa</taxon>
        <taxon>Arthropoda</taxon>
        <taxon>Chelicerata</taxon>
        <taxon>Arachnida</taxon>
        <taxon>Araneae</taxon>
        <taxon>Araneomorphae</taxon>
        <taxon>Entelegynae</taxon>
        <taxon>Araneoidea</taxon>
        <taxon>Araneidae</taxon>
        <taxon>Caerostris</taxon>
    </lineage>
</organism>
<proteinExistence type="inferred from homology"/>